<sequence length="135" mass="14784">MIFEVNGYRLSHLVKDPAAVDLALTRLAVLLADARTHMQQLDRHDLADRLDELSRQLQTQGAAIDDTFDEAFREVTDAAAEACETAAGPDGMQTLDDPNAHLYQALTWGVVHLVVIRIGGHGTLEHRSTNADQGQ</sequence>
<dbReference type="EMBL" id="SJKB01000002">
    <property type="protein sequence ID" value="TCC64522.1"/>
    <property type="molecule type" value="Genomic_DNA"/>
</dbReference>
<evidence type="ECO:0000313" key="2">
    <source>
        <dbReference type="Proteomes" id="UP000291144"/>
    </source>
</evidence>
<reference evidence="1 2" key="1">
    <citation type="submission" date="2019-02" db="EMBL/GenBank/DDBJ databases">
        <title>Kribbella capetownensis sp. nov. and Kribbella speibonae sp. nov., isolated from soil.</title>
        <authorList>
            <person name="Curtis S.M."/>
            <person name="Norton I."/>
            <person name="Everest G.J."/>
            <person name="Meyers P.R."/>
        </authorList>
    </citation>
    <scope>NUCLEOTIDE SEQUENCE [LARGE SCALE GENOMIC DNA]</scope>
    <source>
        <strain evidence="1 2">NRRL B-24813</strain>
    </source>
</reference>
<organism evidence="1 2">
    <name type="scientific">Kribbella pittospori</name>
    <dbReference type="NCBI Taxonomy" id="722689"/>
    <lineage>
        <taxon>Bacteria</taxon>
        <taxon>Bacillati</taxon>
        <taxon>Actinomycetota</taxon>
        <taxon>Actinomycetes</taxon>
        <taxon>Propionibacteriales</taxon>
        <taxon>Kribbellaceae</taxon>
        <taxon>Kribbella</taxon>
    </lineage>
</organism>
<dbReference type="Proteomes" id="UP000291144">
    <property type="component" value="Unassembled WGS sequence"/>
</dbReference>
<proteinExistence type="predicted"/>
<dbReference type="AlphaFoldDB" id="A0A4V2MBU6"/>
<comment type="caution">
    <text evidence="1">The sequence shown here is derived from an EMBL/GenBank/DDBJ whole genome shotgun (WGS) entry which is preliminary data.</text>
</comment>
<name>A0A4V2MBU6_9ACTN</name>
<dbReference type="OrthoDB" id="9895414at2"/>
<keyword evidence="2" id="KW-1185">Reference proteome</keyword>
<gene>
    <name evidence="1" type="ORF">E0H73_09050</name>
</gene>
<dbReference type="RefSeq" id="WP_131353027.1">
    <property type="nucleotide sequence ID" value="NZ_SJKB01000002.1"/>
</dbReference>
<evidence type="ECO:0000313" key="1">
    <source>
        <dbReference type="EMBL" id="TCC64522.1"/>
    </source>
</evidence>
<protein>
    <submittedName>
        <fullName evidence="1">Uncharacterized protein</fullName>
    </submittedName>
</protein>
<accession>A0A4V2MBU6</accession>